<evidence type="ECO:0000313" key="3">
    <source>
        <dbReference type="EMBL" id="MFK0524902.1"/>
    </source>
</evidence>
<dbReference type="RefSeq" id="WP_402877562.1">
    <property type="nucleotide sequence ID" value="NZ_JBIYSL010000005.1"/>
</dbReference>
<dbReference type="Proteomes" id="UP001618531">
    <property type="component" value="Unassembled WGS sequence"/>
</dbReference>
<feature type="chain" id="PRO_5045459805" evidence="2">
    <location>
        <begin position="35"/>
        <end position="193"/>
    </location>
</feature>
<feature type="region of interest" description="Disordered" evidence="1">
    <location>
        <begin position="155"/>
        <end position="193"/>
    </location>
</feature>
<reference evidence="3 4" key="1">
    <citation type="submission" date="2024-11" db="EMBL/GenBank/DDBJ databases">
        <title>Identification and Characterization of a Novel Fosfomycin Bacillithiol Transferase FosB8 in Paenibacillus illinoisensis.</title>
        <authorList>
            <person name="Lu W."/>
        </authorList>
    </citation>
    <scope>NUCLEOTIDE SEQUENCE [LARGE SCALE GENOMIC DNA]</scope>
    <source>
        <strain evidence="3 4">WP77</strain>
    </source>
</reference>
<evidence type="ECO:0000256" key="1">
    <source>
        <dbReference type="SAM" id="MobiDB-lite"/>
    </source>
</evidence>
<dbReference type="EMBL" id="JBIYSL010000005">
    <property type="protein sequence ID" value="MFK0524902.1"/>
    <property type="molecule type" value="Genomic_DNA"/>
</dbReference>
<proteinExistence type="predicted"/>
<sequence length="193" mass="20000">MKRSRTSRTMMITSTMALTIALGGGWFANSIASADPAAGTSAQKKNASSATNSHISKSSKSINANKGAGHGRYTDELVSALGVTADELKEARKTGSTIAEIAASNHVDVQTVIDKLVAAGKSELLQHLSDGNITQSQYDKQIAGLIERVTDLVNGVLPETRQGSSGKRGEVSGTESDSDSSDESTSTNSTDPA</sequence>
<accession>A0ABW8HZJ9</accession>
<gene>
    <name evidence="3" type="ORF">ACINKY_22115</name>
</gene>
<protein>
    <submittedName>
        <fullName evidence="3">Uncharacterized protein</fullName>
    </submittedName>
</protein>
<keyword evidence="4" id="KW-1185">Reference proteome</keyword>
<feature type="compositionally biased region" description="Low complexity" evidence="1">
    <location>
        <begin position="183"/>
        <end position="193"/>
    </location>
</feature>
<feature type="region of interest" description="Disordered" evidence="1">
    <location>
        <begin position="42"/>
        <end position="69"/>
    </location>
</feature>
<evidence type="ECO:0000313" key="4">
    <source>
        <dbReference type="Proteomes" id="UP001618531"/>
    </source>
</evidence>
<evidence type="ECO:0000256" key="2">
    <source>
        <dbReference type="SAM" id="SignalP"/>
    </source>
</evidence>
<feature type="signal peptide" evidence="2">
    <location>
        <begin position="1"/>
        <end position="34"/>
    </location>
</feature>
<feature type="compositionally biased region" description="Low complexity" evidence="1">
    <location>
        <begin position="47"/>
        <end position="66"/>
    </location>
</feature>
<organism evidence="3 4">
    <name type="scientific">Paenibacillus illinoisensis</name>
    <dbReference type="NCBI Taxonomy" id="59845"/>
    <lineage>
        <taxon>Bacteria</taxon>
        <taxon>Bacillati</taxon>
        <taxon>Bacillota</taxon>
        <taxon>Bacilli</taxon>
        <taxon>Bacillales</taxon>
        <taxon>Paenibacillaceae</taxon>
        <taxon>Paenibacillus</taxon>
    </lineage>
</organism>
<comment type="caution">
    <text evidence="3">The sequence shown here is derived from an EMBL/GenBank/DDBJ whole genome shotgun (WGS) entry which is preliminary data.</text>
</comment>
<name>A0ABW8HZJ9_9BACL</name>
<keyword evidence="2" id="KW-0732">Signal</keyword>